<dbReference type="Gene3D" id="3.30.390.150">
    <property type="match status" value="1"/>
</dbReference>
<name>A0A8D2JZV0_THEGE</name>
<dbReference type="Pfam" id="PF04089">
    <property type="entry name" value="BRICHOS"/>
    <property type="match status" value="1"/>
</dbReference>
<reference evidence="4" key="2">
    <citation type="submission" date="2025-08" db="UniProtKB">
        <authorList>
            <consortium name="Ensembl"/>
        </authorList>
    </citation>
    <scope>IDENTIFICATION</scope>
</reference>
<dbReference type="InterPro" id="IPR007084">
    <property type="entry name" value="BRICHOS_dom"/>
</dbReference>
<dbReference type="PANTHER" id="PTHR16483">
    <property type="entry name" value="GASTROKINE 1"/>
    <property type="match status" value="1"/>
</dbReference>
<dbReference type="SMART" id="SM01039">
    <property type="entry name" value="BRICHOS"/>
    <property type="match status" value="1"/>
</dbReference>
<accession>A0A8D2JZV0</accession>
<evidence type="ECO:0000313" key="5">
    <source>
        <dbReference type="Proteomes" id="UP000694411"/>
    </source>
</evidence>
<protein>
    <submittedName>
        <fullName evidence="4">Gastrokine 3, pseudogene</fullName>
    </submittedName>
</protein>
<dbReference type="InterPro" id="IPR051772">
    <property type="entry name" value="Gastrokine"/>
</dbReference>
<evidence type="ECO:0000313" key="4">
    <source>
        <dbReference type="Ensembl" id="ENSTGEP00000013732.1"/>
    </source>
</evidence>
<dbReference type="Ensembl" id="ENSTGET00000016479.1">
    <property type="protein sequence ID" value="ENSTGEP00000013732.1"/>
    <property type="gene ID" value="ENSTGEG00000011143.1"/>
</dbReference>
<feature type="domain" description="BRICHOS" evidence="3">
    <location>
        <begin position="51"/>
        <end position="140"/>
    </location>
</feature>
<keyword evidence="1" id="KW-1015">Disulfide bond</keyword>
<evidence type="ECO:0000256" key="2">
    <source>
        <dbReference type="SAM" id="SignalP"/>
    </source>
</evidence>
<dbReference type="PROSITE" id="PS50869">
    <property type="entry name" value="BRICHOS"/>
    <property type="match status" value="1"/>
</dbReference>
<proteinExistence type="predicted"/>
<dbReference type="AlphaFoldDB" id="A0A8D2JZV0"/>
<reference evidence="4" key="1">
    <citation type="submission" date="2018-05" db="EMBL/GenBank/DDBJ databases">
        <title>Whole genome of Theropithecus gelada.</title>
        <authorList>
            <person name="Chiou K.L."/>
            <person name="Snyder-Mackler N."/>
        </authorList>
    </citation>
    <scope>NUCLEOTIDE SEQUENCE [LARGE SCALE GENOMIC DNA]</scope>
</reference>
<evidence type="ECO:0000256" key="1">
    <source>
        <dbReference type="ARBA" id="ARBA00023157"/>
    </source>
</evidence>
<evidence type="ECO:0000259" key="3">
    <source>
        <dbReference type="PROSITE" id="PS50869"/>
    </source>
</evidence>
<sequence>MGQVGTLNFQLFSLLLGFLQNISDNHPLNGSVGTQIIHISAFQGMVSIRDNNVFSEWDGILDYKNALLAANLFNKIACVLAKMDQVVFPSLDDISKALDKHVSEAGSLWFPFSLVFSNSNLARYGMPIKDMCRDDPTYFARQQKEGMLATKAKTMGENTFQPSHSITGDIPKGL</sequence>
<keyword evidence="5" id="KW-1185">Reference proteome</keyword>
<organism evidence="4 5">
    <name type="scientific">Theropithecus gelada</name>
    <name type="common">Gelada baboon</name>
    <dbReference type="NCBI Taxonomy" id="9565"/>
    <lineage>
        <taxon>Eukaryota</taxon>
        <taxon>Metazoa</taxon>
        <taxon>Chordata</taxon>
        <taxon>Craniata</taxon>
        <taxon>Vertebrata</taxon>
        <taxon>Euteleostomi</taxon>
        <taxon>Mammalia</taxon>
        <taxon>Eutheria</taxon>
        <taxon>Euarchontoglires</taxon>
        <taxon>Primates</taxon>
        <taxon>Haplorrhini</taxon>
        <taxon>Catarrhini</taxon>
        <taxon>Cercopithecidae</taxon>
        <taxon>Cercopithecinae</taxon>
        <taxon>Theropithecus</taxon>
    </lineage>
</organism>
<reference evidence="4" key="3">
    <citation type="submission" date="2025-09" db="UniProtKB">
        <authorList>
            <consortium name="Ensembl"/>
        </authorList>
    </citation>
    <scope>IDENTIFICATION</scope>
</reference>
<dbReference type="Proteomes" id="UP000694411">
    <property type="component" value="Chromosome 13"/>
</dbReference>
<feature type="chain" id="PRO_5034670015" evidence="2">
    <location>
        <begin position="25"/>
        <end position="174"/>
    </location>
</feature>
<feature type="signal peptide" evidence="2">
    <location>
        <begin position="1"/>
        <end position="24"/>
    </location>
</feature>
<keyword evidence="2" id="KW-0732">Signal</keyword>